<sequence>MMNDPSRIAYEIASDASSKLLISMKNHLLRQNAQWHTSAAVVLFDIKSQAWSCNLHQPYSSNLGTHFV</sequence>
<proteinExistence type="predicted"/>
<accession>A0A314UQG0</accession>
<evidence type="ECO:0000313" key="2">
    <source>
        <dbReference type="Proteomes" id="UP000250321"/>
    </source>
</evidence>
<evidence type="ECO:0000313" key="1">
    <source>
        <dbReference type="EMBL" id="PQM38834.1"/>
    </source>
</evidence>
<keyword evidence="2" id="KW-1185">Reference proteome</keyword>
<dbReference type="AlphaFoldDB" id="A0A314UQG0"/>
<reference evidence="1 2" key="1">
    <citation type="submission" date="2018-02" db="EMBL/GenBank/DDBJ databases">
        <title>Draft genome of wild Prunus yedoensis var. nudiflora.</title>
        <authorList>
            <person name="Baek S."/>
            <person name="Kim J.-H."/>
            <person name="Choi K."/>
            <person name="Kim G.-B."/>
            <person name="Cho A."/>
            <person name="Jang H."/>
            <person name="Shin C.-H."/>
            <person name="Yu H.-J."/>
            <person name="Mun J.-H."/>
        </authorList>
    </citation>
    <scope>NUCLEOTIDE SEQUENCE [LARGE SCALE GENOMIC DNA]</scope>
    <source>
        <strain evidence="2">cv. Jeju island</strain>
        <tissue evidence="1">Leaf</tissue>
    </source>
</reference>
<dbReference type="Proteomes" id="UP000250321">
    <property type="component" value="Unassembled WGS sequence"/>
</dbReference>
<name>A0A314UQG0_PRUYE</name>
<dbReference type="OrthoDB" id="10275810at2759"/>
<gene>
    <name evidence="1" type="ORF">Pyn_17543</name>
</gene>
<dbReference type="EMBL" id="PJQY01003272">
    <property type="protein sequence ID" value="PQM38834.1"/>
    <property type="molecule type" value="Genomic_DNA"/>
</dbReference>
<protein>
    <submittedName>
        <fullName evidence="1">Uncharacterized protein</fullName>
    </submittedName>
</protein>
<comment type="caution">
    <text evidence="1">The sequence shown here is derived from an EMBL/GenBank/DDBJ whole genome shotgun (WGS) entry which is preliminary data.</text>
</comment>
<organism evidence="1 2">
    <name type="scientific">Prunus yedoensis var. nudiflora</name>
    <dbReference type="NCBI Taxonomy" id="2094558"/>
    <lineage>
        <taxon>Eukaryota</taxon>
        <taxon>Viridiplantae</taxon>
        <taxon>Streptophyta</taxon>
        <taxon>Embryophyta</taxon>
        <taxon>Tracheophyta</taxon>
        <taxon>Spermatophyta</taxon>
        <taxon>Magnoliopsida</taxon>
        <taxon>eudicotyledons</taxon>
        <taxon>Gunneridae</taxon>
        <taxon>Pentapetalae</taxon>
        <taxon>rosids</taxon>
        <taxon>fabids</taxon>
        <taxon>Rosales</taxon>
        <taxon>Rosaceae</taxon>
        <taxon>Amygdaloideae</taxon>
        <taxon>Amygdaleae</taxon>
        <taxon>Prunus</taxon>
    </lineage>
</organism>